<comment type="caution">
    <text evidence="2">The sequence shown here is derived from an EMBL/GenBank/DDBJ whole genome shotgun (WGS) entry which is preliminary data.</text>
</comment>
<reference evidence="3 4" key="1">
    <citation type="journal article" date="2014" name="Genome Announc.">
        <title>Draft Genome Sequences of Marine Flavobacterium Algibacter lectus Strains SS8 and NR4.</title>
        <authorList>
            <person name="Takatani N."/>
            <person name="Nakanishi M."/>
            <person name="Meirelles P."/>
            <person name="Mino S."/>
            <person name="Suda W."/>
            <person name="Oshima K."/>
            <person name="Hattori M."/>
            <person name="Ohkuma M."/>
            <person name="Hosokawa M."/>
            <person name="Miyashita K."/>
            <person name="Thompson F.L."/>
            <person name="Niwa A."/>
            <person name="Sawabe T."/>
            <person name="Sawabe T."/>
        </authorList>
    </citation>
    <scope>NUCLEOTIDE SEQUENCE [LARGE SCALE GENOMIC DNA]</scope>
    <source>
        <strain evidence="2">JCM 19274</strain>
        <strain evidence="1 4">JCM 19300</strain>
        <strain evidence="3">JCM19274</strain>
    </source>
</reference>
<dbReference type="Proteomes" id="UP000029643">
    <property type="component" value="Unassembled WGS sequence"/>
</dbReference>
<evidence type="ECO:0000313" key="4">
    <source>
        <dbReference type="Proteomes" id="UP000029644"/>
    </source>
</evidence>
<accession>A0A090X609</accession>
<name>A0A090X609_9FLAO</name>
<sequence>MAKSKTKPKKAPRKKAELPSFKLSNQQKLVLGSFLITLGIS</sequence>
<dbReference type="Proteomes" id="UP000029644">
    <property type="component" value="Unassembled WGS sequence"/>
</dbReference>
<evidence type="ECO:0000313" key="3">
    <source>
        <dbReference type="Proteomes" id="UP000029643"/>
    </source>
</evidence>
<proteinExistence type="predicted"/>
<dbReference type="GO" id="GO:0051301">
    <property type="term" value="P:cell division"/>
    <property type="evidence" value="ECO:0007669"/>
    <property type="project" value="UniProtKB-KW"/>
</dbReference>
<evidence type="ECO:0000313" key="2">
    <source>
        <dbReference type="EMBL" id="GAL80462.1"/>
    </source>
</evidence>
<evidence type="ECO:0000313" key="1">
    <source>
        <dbReference type="EMBL" id="GAL61563.1"/>
    </source>
</evidence>
<organism evidence="2 3">
    <name type="scientific">Algibacter lectus</name>
    <dbReference type="NCBI Taxonomy" id="221126"/>
    <lineage>
        <taxon>Bacteria</taxon>
        <taxon>Pseudomonadati</taxon>
        <taxon>Bacteroidota</taxon>
        <taxon>Flavobacteriia</taxon>
        <taxon>Flavobacteriales</taxon>
        <taxon>Flavobacteriaceae</taxon>
        <taxon>Algibacter</taxon>
    </lineage>
</organism>
<protein>
    <submittedName>
        <fullName evidence="2">Cell division protein FtsK</fullName>
    </submittedName>
</protein>
<gene>
    <name evidence="2" type="ORF">JCM19274_752</name>
    <name evidence="1" type="ORF">JCM19300_1386</name>
</gene>
<dbReference type="EMBL" id="BBNQ01000003">
    <property type="protein sequence ID" value="GAL61563.1"/>
    <property type="molecule type" value="Genomic_DNA"/>
</dbReference>
<dbReference type="EMBL" id="BBNU01000010">
    <property type="protein sequence ID" value="GAL80462.1"/>
    <property type="molecule type" value="Genomic_DNA"/>
</dbReference>
<keyword evidence="2" id="KW-0132">Cell division</keyword>
<dbReference type="AlphaFoldDB" id="A0A090X609"/>
<keyword evidence="2" id="KW-0131">Cell cycle</keyword>